<feature type="region of interest" description="Disordered" evidence="1">
    <location>
        <begin position="332"/>
        <end position="391"/>
    </location>
</feature>
<evidence type="ECO:0000313" key="2">
    <source>
        <dbReference type="EMBL" id="KAK8855292.1"/>
    </source>
</evidence>
<feature type="region of interest" description="Disordered" evidence="1">
    <location>
        <begin position="105"/>
        <end position="154"/>
    </location>
</feature>
<feature type="region of interest" description="Disordered" evidence="1">
    <location>
        <begin position="231"/>
        <end position="260"/>
    </location>
</feature>
<feature type="compositionally biased region" description="Polar residues" evidence="1">
    <location>
        <begin position="348"/>
        <end position="368"/>
    </location>
</feature>
<sequence length="411" mass="44851">MSLAERPHTTREKEMPCDSSLCDIEKKSTSTERACDSYSATSSPYDEPILDDFVEMDETSLIAQATAQMVQRKAMDVNTPQLPRKSSRRASRLLLSDLKIDTVDPSQTLVNTPHDVYLSSEEDASSSAGDFSDYDYDSSSEASQPSPVGRKSHEDKARVVSVIFSGKPCIVNLTGPKRAASPAVSDKSSSNSRPQTSPNAERFDDSARRPAPFTASRNSSFYSVASVSHSRSGSTSFTRRSSLYSTDSASRRPPSFLSIDPFAHGSDYSLGSKAETTTPRTPRTPTAVFNRMQQTLGLHRRRSRPMLHETNSKATSSRESFFSLRTSSSLNLTTNVSPEPRPSPLDRTATTPVEATAVSPQQATTPRRYSSAWKKIAPSGNSQPMSPLSPAAAKKAILGTLHLNKRKSLRL</sequence>
<reference evidence="2 3" key="1">
    <citation type="journal article" date="2024" name="IMA Fungus">
        <title>Apiospora arundinis, a panoply of carbohydrate-active enzymes and secondary metabolites.</title>
        <authorList>
            <person name="Sorensen T."/>
            <person name="Petersen C."/>
            <person name="Muurmann A.T."/>
            <person name="Christiansen J.V."/>
            <person name="Brundto M.L."/>
            <person name="Overgaard C.K."/>
            <person name="Boysen A.T."/>
            <person name="Wollenberg R.D."/>
            <person name="Larsen T.O."/>
            <person name="Sorensen J.L."/>
            <person name="Nielsen K.L."/>
            <person name="Sondergaard T.E."/>
        </authorList>
    </citation>
    <scope>NUCLEOTIDE SEQUENCE [LARGE SCALE GENOMIC DNA]</scope>
    <source>
        <strain evidence="2 3">AAU 773</strain>
    </source>
</reference>
<feature type="compositionally biased region" description="Polar residues" evidence="1">
    <location>
        <begin position="186"/>
        <end position="199"/>
    </location>
</feature>
<keyword evidence="3" id="KW-1185">Reference proteome</keyword>
<evidence type="ECO:0000313" key="3">
    <source>
        <dbReference type="Proteomes" id="UP001390339"/>
    </source>
</evidence>
<accession>A0ABR2HYX6</accession>
<proteinExistence type="predicted"/>
<comment type="caution">
    <text evidence="2">The sequence shown here is derived from an EMBL/GenBank/DDBJ whole genome shotgun (WGS) entry which is preliminary data.</text>
</comment>
<feature type="compositionally biased region" description="Basic and acidic residues" evidence="1">
    <location>
        <begin position="1"/>
        <end position="16"/>
    </location>
</feature>
<evidence type="ECO:0000256" key="1">
    <source>
        <dbReference type="SAM" id="MobiDB-lite"/>
    </source>
</evidence>
<organism evidence="2 3">
    <name type="scientific">Apiospora arundinis</name>
    <dbReference type="NCBI Taxonomy" id="335852"/>
    <lineage>
        <taxon>Eukaryota</taxon>
        <taxon>Fungi</taxon>
        <taxon>Dikarya</taxon>
        <taxon>Ascomycota</taxon>
        <taxon>Pezizomycotina</taxon>
        <taxon>Sordariomycetes</taxon>
        <taxon>Xylariomycetidae</taxon>
        <taxon>Amphisphaeriales</taxon>
        <taxon>Apiosporaceae</taxon>
        <taxon>Apiospora</taxon>
    </lineage>
</organism>
<feature type="compositionally biased region" description="Low complexity" evidence="1">
    <location>
        <begin position="231"/>
        <end position="242"/>
    </location>
</feature>
<feature type="region of interest" description="Disordered" evidence="1">
    <location>
        <begin position="1"/>
        <end position="20"/>
    </location>
</feature>
<dbReference type="EMBL" id="JAPCWZ010000007">
    <property type="protein sequence ID" value="KAK8855292.1"/>
    <property type="molecule type" value="Genomic_DNA"/>
</dbReference>
<name>A0ABR2HYX6_9PEZI</name>
<gene>
    <name evidence="2" type="ORF">PGQ11_011204</name>
</gene>
<dbReference type="Proteomes" id="UP001390339">
    <property type="component" value="Unassembled WGS sequence"/>
</dbReference>
<protein>
    <submittedName>
        <fullName evidence="2">Uncharacterized protein</fullName>
    </submittedName>
</protein>
<feature type="region of interest" description="Disordered" evidence="1">
    <location>
        <begin position="175"/>
        <end position="214"/>
    </location>
</feature>